<feature type="transmembrane region" description="Helical" evidence="5">
    <location>
        <begin position="53"/>
        <end position="77"/>
    </location>
</feature>
<reference evidence="7" key="1">
    <citation type="submission" date="2016-10" db="EMBL/GenBank/DDBJ databases">
        <authorList>
            <person name="Varghese N."/>
            <person name="Submissions S."/>
        </authorList>
    </citation>
    <scope>NUCLEOTIDE SEQUENCE [LARGE SCALE GENOMIC DNA]</scope>
    <source>
        <strain evidence="7">DSM 100420</strain>
    </source>
</reference>
<dbReference type="GO" id="GO:0016020">
    <property type="term" value="C:membrane"/>
    <property type="evidence" value="ECO:0007669"/>
    <property type="project" value="UniProtKB-SubCell"/>
</dbReference>
<comment type="subcellular location">
    <subcellularLocation>
        <location evidence="1">Membrane</location>
        <topology evidence="1">Multi-pass membrane protein</topology>
    </subcellularLocation>
</comment>
<keyword evidence="7" id="KW-1185">Reference proteome</keyword>
<evidence type="ECO:0000256" key="2">
    <source>
        <dbReference type="ARBA" id="ARBA00022692"/>
    </source>
</evidence>
<keyword evidence="4 5" id="KW-0472">Membrane</keyword>
<organism evidence="6 7">
    <name type="scientific">Jannaschia faecimaris</name>
    <dbReference type="NCBI Taxonomy" id="1244108"/>
    <lineage>
        <taxon>Bacteria</taxon>
        <taxon>Pseudomonadati</taxon>
        <taxon>Pseudomonadota</taxon>
        <taxon>Alphaproteobacteria</taxon>
        <taxon>Rhodobacterales</taxon>
        <taxon>Roseobacteraceae</taxon>
        <taxon>Jannaschia</taxon>
    </lineage>
</organism>
<dbReference type="PANTHER" id="PTHR20855">
    <property type="entry name" value="ADIPOR/PROGESTIN RECEPTOR-RELATED"/>
    <property type="match status" value="1"/>
</dbReference>
<feature type="transmembrane region" description="Helical" evidence="5">
    <location>
        <begin position="167"/>
        <end position="187"/>
    </location>
</feature>
<dbReference type="EMBL" id="FNPX01000001">
    <property type="protein sequence ID" value="SDY46735.1"/>
    <property type="molecule type" value="Genomic_DNA"/>
</dbReference>
<dbReference type="STRING" id="1244108.SAMN05444004_101512"/>
<evidence type="ECO:0000256" key="5">
    <source>
        <dbReference type="SAM" id="Phobius"/>
    </source>
</evidence>
<dbReference type="RefSeq" id="WP_092641792.1">
    <property type="nucleotide sequence ID" value="NZ_FNPX01000001.1"/>
</dbReference>
<feature type="transmembrane region" description="Helical" evidence="5">
    <location>
        <begin position="199"/>
        <end position="217"/>
    </location>
</feature>
<dbReference type="Proteomes" id="UP000198914">
    <property type="component" value="Unassembled WGS sequence"/>
</dbReference>
<dbReference type="Pfam" id="PF03006">
    <property type="entry name" value="HlyIII"/>
    <property type="match status" value="1"/>
</dbReference>
<dbReference type="AlphaFoldDB" id="A0A1H3K4P9"/>
<feature type="transmembrane region" description="Helical" evidence="5">
    <location>
        <begin position="114"/>
        <end position="132"/>
    </location>
</feature>
<feature type="transmembrane region" description="Helical" evidence="5">
    <location>
        <begin position="89"/>
        <end position="108"/>
    </location>
</feature>
<evidence type="ECO:0000313" key="6">
    <source>
        <dbReference type="EMBL" id="SDY46735.1"/>
    </source>
</evidence>
<dbReference type="InterPro" id="IPR004254">
    <property type="entry name" value="AdipoR/HlyIII-related"/>
</dbReference>
<feature type="transmembrane region" description="Helical" evidence="5">
    <location>
        <begin position="139"/>
        <end position="161"/>
    </location>
</feature>
<dbReference type="PANTHER" id="PTHR20855:SF3">
    <property type="entry name" value="LD03007P"/>
    <property type="match status" value="1"/>
</dbReference>
<feature type="transmembrane region" description="Helical" evidence="5">
    <location>
        <begin position="23"/>
        <end position="47"/>
    </location>
</feature>
<dbReference type="OrthoDB" id="9813689at2"/>
<evidence type="ECO:0000256" key="1">
    <source>
        <dbReference type="ARBA" id="ARBA00004141"/>
    </source>
</evidence>
<evidence type="ECO:0000256" key="4">
    <source>
        <dbReference type="ARBA" id="ARBA00023136"/>
    </source>
</evidence>
<gene>
    <name evidence="6" type="ORF">SAMN05444004_101512</name>
</gene>
<keyword evidence="2 5" id="KW-0812">Transmembrane</keyword>
<protein>
    <submittedName>
        <fullName evidence="6">Hemolysin III</fullName>
    </submittedName>
</protein>
<evidence type="ECO:0000256" key="3">
    <source>
        <dbReference type="ARBA" id="ARBA00022989"/>
    </source>
</evidence>
<evidence type="ECO:0000313" key="7">
    <source>
        <dbReference type="Proteomes" id="UP000198914"/>
    </source>
</evidence>
<name>A0A1H3K4P9_9RHOB</name>
<proteinExistence type="predicted"/>
<keyword evidence="3 5" id="KW-1133">Transmembrane helix</keyword>
<accession>A0A1H3K4P9</accession>
<sequence>MTENEHRPAECRPYDRVERISDAVVHIMGLLLALVSVPVLITLTAVMRGDMTGIIAVSVYGATLITMLSASLAYNHISHPEWQDWLRRMDLSAIYLKIAGTVTPFALLSGTGNTFLAAMWVAAMAATATTFLRRRRSTILSVAIGLSMGWAVLIGGGEVIATTSWPVFALMLAGGVVYSLGTPFLLLERMRFHNAIWHGFVVTASVVYFIAITWHMLATTVV</sequence>